<keyword evidence="4" id="KW-0804">Transcription</keyword>
<sequence length="297" mass="31202">MPLSPRVPELAALDVLLSVARLGSMGAAGREHGLSQQAISARVRSAERQLGIKVFDRATTGVTPTYEGGLVLEWAAGTLTAAEQLASGISALRGEREANLTVAASMTIAEYLVPGWTVTMRRKHPTVVTSVRLLNSTDVVTQVLAGHAELGFVEGPEVPAGLDSREVARDELVVVVPPAHPWARSGPIKPDELARTPLIQREFGSGTRNTLEKALPGCVAPLLELTSCTAVKAAVVAGNAPAVVSSLAVAADLTDGRLVRVELQGLALPRKLLAVWDRGRGLRGSAREFLDLATGAR</sequence>
<dbReference type="Gene3D" id="3.40.190.10">
    <property type="entry name" value="Periplasmic binding protein-like II"/>
    <property type="match status" value="2"/>
</dbReference>
<evidence type="ECO:0000256" key="4">
    <source>
        <dbReference type="ARBA" id="ARBA00023163"/>
    </source>
</evidence>
<keyword evidence="2" id="KW-0805">Transcription regulation</keyword>
<comment type="similarity">
    <text evidence="1">Belongs to the LysR transcriptional regulatory family.</text>
</comment>
<dbReference type="RefSeq" id="WP_378485338.1">
    <property type="nucleotide sequence ID" value="NZ_JBHUFB010000010.1"/>
</dbReference>
<organism evidence="6 7">
    <name type="scientific">Rhodococcus gannanensis</name>
    <dbReference type="NCBI Taxonomy" id="1960308"/>
    <lineage>
        <taxon>Bacteria</taxon>
        <taxon>Bacillati</taxon>
        <taxon>Actinomycetota</taxon>
        <taxon>Actinomycetes</taxon>
        <taxon>Mycobacteriales</taxon>
        <taxon>Nocardiaceae</taxon>
        <taxon>Rhodococcus</taxon>
    </lineage>
</organism>
<evidence type="ECO:0000256" key="3">
    <source>
        <dbReference type="ARBA" id="ARBA00023125"/>
    </source>
</evidence>
<keyword evidence="7" id="KW-1185">Reference proteome</keyword>
<evidence type="ECO:0000313" key="7">
    <source>
        <dbReference type="Proteomes" id="UP001597286"/>
    </source>
</evidence>
<dbReference type="SUPFAM" id="SSF46785">
    <property type="entry name" value="Winged helix' DNA-binding domain"/>
    <property type="match status" value="1"/>
</dbReference>
<dbReference type="PROSITE" id="PS50931">
    <property type="entry name" value="HTH_LYSR"/>
    <property type="match status" value="1"/>
</dbReference>
<dbReference type="Gene3D" id="1.10.10.10">
    <property type="entry name" value="Winged helix-like DNA-binding domain superfamily/Winged helix DNA-binding domain"/>
    <property type="match status" value="1"/>
</dbReference>
<evidence type="ECO:0000256" key="2">
    <source>
        <dbReference type="ARBA" id="ARBA00023015"/>
    </source>
</evidence>
<dbReference type="CDD" id="cd08420">
    <property type="entry name" value="PBP2_CysL_like"/>
    <property type="match status" value="1"/>
</dbReference>
<reference evidence="7" key="1">
    <citation type="journal article" date="2019" name="Int. J. Syst. Evol. Microbiol.">
        <title>The Global Catalogue of Microorganisms (GCM) 10K type strain sequencing project: providing services to taxonomists for standard genome sequencing and annotation.</title>
        <authorList>
            <consortium name="The Broad Institute Genomics Platform"/>
            <consortium name="The Broad Institute Genome Sequencing Center for Infectious Disease"/>
            <person name="Wu L."/>
            <person name="Ma J."/>
        </authorList>
    </citation>
    <scope>NUCLEOTIDE SEQUENCE [LARGE SCALE GENOMIC DNA]</scope>
    <source>
        <strain evidence="7">DT72</strain>
    </source>
</reference>
<dbReference type="SUPFAM" id="SSF53850">
    <property type="entry name" value="Periplasmic binding protein-like II"/>
    <property type="match status" value="1"/>
</dbReference>
<dbReference type="InterPro" id="IPR000847">
    <property type="entry name" value="LysR_HTH_N"/>
</dbReference>
<dbReference type="EMBL" id="JBHUFB010000010">
    <property type="protein sequence ID" value="MFD1812810.1"/>
    <property type="molecule type" value="Genomic_DNA"/>
</dbReference>
<dbReference type="Pfam" id="PF03466">
    <property type="entry name" value="LysR_substrate"/>
    <property type="match status" value="1"/>
</dbReference>
<comment type="caution">
    <text evidence="6">The sequence shown here is derived from an EMBL/GenBank/DDBJ whole genome shotgun (WGS) entry which is preliminary data.</text>
</comment>
<gene>
    <name evidence="6" type="ORF">ACFSJG_11340</name>
</gene>
<dbReference type="Proteomes" id="UP001597286">
    <property type="component" value="Unassembled WGS sequence"/>
</dbReference>
<dbReference type="InterPro" id="IPR036390">
    <property type="entry name" value="WH_DNA-bd_sf"/>
</dbReference>
<dbReference type="Pfam" id="PF00126">
    <property type="entry name" value="HTH_1"/>
    <property type="match status" value="1"/>
</dbReference>
<name>A0ABW4P303_9NOCA</name>
<protein>
    <submittedName>
        <fullName evidence="6">LysR family transcriptional regulator</fullName>
    </submittedName>
</protein>
<dbReference type="PANTHER" id="PTHR30126:SF39">
    <property type="entry name" value="HTH-TYPE TRANSCRIPTIONAL REGULATOR CYSL"/>
    <property type="match status" value="1"/>
</dbReference>
<dbReference type="PANTHER" id="PTHR30126">
    <property type="entry name" value="HTH-TYPE TRANSCRIPTIONAL REGULATOR"/>
    <property type="match status" value="1"/>
</dbReference>
<proteinExistence type="inferred from homology"/>
<feature type="domain" description="HTH lysR-type" evidence="5">
    <location>
        <begin position="8"/>
        <end position="65"/>
    </location>
</feature>
<accession>A0ABW4P303</accession>
<keyword evidence="3" id="KW-0238">DNA-binding</keyword>
<dbReference type="InterPro" id="IPR036388">
    <property type="entry name" value="WH-like_DNA-bd_sf"/>
</dbReference>
<evidence type="ECO:0000256" key="1">
    <source>
        <dbReference type="ARBA" id="ARBA00009437"/>
    </source>
</evidence>
<evidence type="ECO:0000259" key="5">
    <source>
        <dbReference type="PROSITE" id="PS50931"/>
    </source>
</evidence>
<dbReference type="InterPro" id="IPR005119">
    <property type="entry name" value="LysR_subst-bd"/>
</dbReference>
<evidence type="ECO:0000313" key="6">
    <source>
        <dbReference type="EMBL" id="MFD1812810.1"/>
    </source>
</evidence>